<evidence type="ECO:0000256" key="2">
    <source>
        <dbReference type="ARBA" id="ARBA00022679"/>
    </source>
</evidence>
<protein>
    <submittedName>
        <fullName evidence="5">Putative RNA methyltransferase</fullName>
    </submittedName>
</protein>
<keyword evidence="6" id="KW-1185">Reference proteome</keyword>
<dbReference type="eggNOG" id="COG2265">
    <property type="taxonomic scope" value="Bacteria"/>
</dbReference>
<organism evidence="5 6">
    <name type="scientific">Chthoniobacter flavus Ellin428</name>
    <dbReference type="NCBI Taxonomy" id="497964"/>
    <lineage>
        <taxon>Bacteria</taxon>
        <taxon>Pseudomonadati</taxon>
        <taxon>Verrucomicrobiota</taxon>
        <taxon>Spartobacteria</taxon>
        <taxon>Chthoniobacterales</taxon>
        <taxon>Chthoniobacteraceae</taxon>
        <taxon>Chthoniobacter</taxon>
    </lineage>
</organism>
<evidence type="ECO:0000313" key="5">
    <source>
        <dbReference type="EMBL" id="EDY16013.1"/>
    </source>
</evidence>
<dbReference type="GO" id="GO:0070041">
    <property type="term" value="F:rRNA (uridine-C5-)-methyltransferase activity"/>
    <property type="evidence" value="ECO:0007669"/>
    <property type="project" value="TreeGrafter"/>
</dbReference>
<dbReference type="RefSeq" id="WP_006983797.1">
    <property type="nucleotide sequence ID" value="NZ_ABVL01000043.1"/>
</dbReference>
<dbReference type="InterPro" id="IPR010280">
    <property type="entry name" value="U5_MeTrfase_fam"/>
</dbReference>
<feature type="binding site" evidence="4">
    <location>
        <position position="36"/>
    </location>
    <ligand>
        <name>S-adenosyl-L-methionine</name>
        <dbReference type="ChEBI" id="CHEBI:59789"/>
    </ligand>
</feature>
<dbReference type="EMBL" id="ABVL01000043">
    <property type="protein sequence ID" value="EDY16013.1"/>
    <property type="molecule type" value="Genomic_DNA"/>
</dbReference>
<feature type="binding site" evidence="4">
    <location>
        <position position="15"/>
    </location>
    <ligand>
        <name>S-adenosyl-L-methionine</name>
        <dbReference type="ChEBI" id="CHEBI:59789"/>
    </ligand>
</feature>
<dbReference type="Proteomes" id="UP000005824">
    <property type="component" value="Unassembled WGS sequence"/>
</dbReference>
<name>B4DC39_9BACT</name>
<dbReference type="InterPro" id="IPR029063">
    <property type="entry name" value="SAM-dependent_MTases_sf"/>
</dbReference>
<evidence type="ECO:0000256" key="4">
    <source>
        <dbReference type="PROSITE-ProRule" id="PRU01024"/>
    </source>
</evidence>
<dbReference type="PROSITE" id="PS51687">
    <property type="entry name" value="SAM_MT_RNA_M5U"/>
    <property type="match status" value="1"/>
</dbReference>
<keyword evidence="2 4" id="KW-0808">Transferase</keyword>
<dbReference type="PANTHER" id="PTHR11061:SF30">
    <property type="entry name" value="TRNA (URACIL(54)-C(5))-METHYLTRANSFERASE"/>
    <property type="match status" value="1"/>
</dbReference>
<dbReference type="GO" id="GO:0070475">
    <property type="term" value="P:rRNA base methylation"/>
    <property type="evidence" value="ECO:0007669"/>
    <property type="project" value="TreeGrafter"/>
</dbReference>
<accession>B4DC39</accession>
<gene>
    <name evidence="5" type="ORF">CfE428DRAFT_6480</name>
</gene>
<comment type="caution">
    <text evidence="5">The sequence shown here is derived from an EMBL/GenBank/DDBJ whole genome shotgun (WGS) entry which is preliminary data.</text>
</comment>
<evidence type="ECO:0000256" key="1">
    <source>
        <dbReference type="ARBA" id="ARBA00022603"/>
    </source>
</evidence>
<dbReference type="Gene3D" id="3.40.50.150">
    <property type="entry name" value="Vaccinia Virus protein VP39"/>
    <property type="match status" value="1"/>
</dbReference>
<proteinExistence type="inferred from homology"/>
<dbReference type="AlphaFoldDB" id="B4DC39"/>
<dbReference type="SUPFAM" id="SSF53335">
    <property type="entry name" value="S-adenosyl-L-methionine-dependent methyltransferases"/>
    <property type="match status" value="1"/>
</dbReference>
<feature type="active site" description="Nucleophile" evidence="4">
    <location>
        <position position="108"/>
    </location>
</feature>
<sequence>MRTAVRGKGVLVDAYSGAGLFARALADRFEKVVGIEENFAAVESARRSAQPHESYIAGEVGAHLGEVLSVHDAAQTTLLLDPPTEGLAARVCDLVLGGAPAEVIYVSCNPATLARDLALLRSSYELLSVTPLDMFPQTAEIEVVVHLVRK</sequence>
<dbReference type="STRING" id="497964.CfE428DRAFT_6480"/>
<comment type="similarity">
    <text evidence="4">Belongs to the class I-like SAM-binding methyltransferase superfamily. RNA M5U methyltransferase family.</text>
</comment>
<feature type="binding site" evidence="4">
    <location>
        <position position="81"/>
    </location>
    <ligand>
        <name>S-adenosyl-L-methionine</name>
        <dbReference type="ChEBI" id="CHEBI:59789"/>
    </ligand>
</feature>
<keyword evidence="1 4" id="KW-0489">Methyltransferase</keyword>
<reference evidence="5 6" key="1">
    <citation type="journal article" date="2011" name="J. Bacteriol.">
        <title>Genome sequence of Chthoniobacter flavus Ellin428, an aerobic heterotrophic soil bacterium.</title>
        <authorList>
            <person name="Kant R."/>
            <person name="van Passel M.W."/>
            <person name="Palva A."/>
            <person name="Lucas S."/>
            <person name="Lapidus A."/>
            <person name="Glavina Del Rio T."/>
            <person name="Dalin E."/>
            <person name="Tice H."/>
            <person name="Bruce D."/>
            <person name="Goodwin L."/>
            <person name="Pitluck S."/>
            <person name="Larimer F.W."/>
            <person name="Land M.L."/>
            <person name="Hauser L."/>
            <person name="Sangwan P."/>
            <person name="de Vos W.M."/>
            <person name="Janssen P.H."/>
            <person name="Smidt H."/>
        </authorList>
    </citation>
    <scope>NUCLEOTIDE SEQUENCE [LARGE SCALE GENOMIC DNA]</scope>
    <source>
        <strain evidence="5 6">Ellin428</strain>
    </source>
</reference>
<evidence type="ECO:0000313" key="6">
    <source>
        <dbReference type="Proteomes" id="UP000005824"/>
    </source>
</evidence>
<keyword evidence="3 4" id="KW-0949">S-adenosyl-L-methionine</keyword>
<comment type="caution">
    <text evidence="4">Lacks conserved residue(s) required for the propagation of feature annotation.</text>
</comment>
<dbReference type="InParanoid" id="B4DC39"/>
<evidence type="ECO:0000256" key="3">
    <source>
        <dbReference type="ARBA" id="ARBA00022691"/>
    </source>
</evidence>
<dbReference type="Pfam" id="PF05958">
    <property type="entry name" value="tRNA_U5-meth_tr"/>
    <property type="match status" value="1"/>
</dbReference>
<dbReference type="PANTHER" id="PTHR11061">
    <property type="entry name" value="RNA M5U METHYLTRANSFERASE"/>
    <property type="match status" value="1"/>
</dbReference>